<comment type="caution">
    <text evidence="1">The sequence shown here is derived from an EMBL/GenBank/DDBJ whole genome shotgun (WGS) entry which is preliminary data.</text>
</comment>
<dbReference type="SUPFAM" id="SSF48576">
    <property type="entry name" value="Terpenoid synthases"/>
    <property type="match status" value="1"/>
</dbReference>
<proteinExistence type="predicted"/>
<gene>
    <name evidence="1" type="ORF">CPB83DRAFT_845842</name>
</gene>
<protein>
    <submittedName>
        <fullName evidence="1">Isoprenoid synthase domain-containing protein</fullName>
    </submittedName>
</protein>
<dbReference type="EMBL" id="MU157829">
    <property type="protein sequence ID" value="KAF9533111.1"/>
    <property type="molecule type" value="Genomic_DNA"/>
</dbReference>
<dbReference type="OrthoDB" id="270318at2759"/>
<evidence type="ECO:0000313" key="2">
    <source>
        <dbReference type="Proteomes" id="UP000807306"/>
    </source>
</evidence>
<dbReference type="Proteomes" id="UP000807306">
    <property type="component" value="Unassembled WGS sequence"/>
</dbReference>
<accession>A0A9P6ENM1</accession>
<evidence type="ECO:0000313" key="1">
    <source>
        <dbReference type="EMBL" id="KAF9533111.1"/>
    </source>
</evidence>
<dbReference type="InterPro" id="IPR002060">
    <property type="entry name" value="Squ/phyt_synthse"/>
</dbReference>
<dbReference type="Pfam" id="PF00494">
    <property type="entry name" value="SQS_PSY"/>
    <property type="match status" value="1"/>
</dbReference>
<dbReference type="AlphaFoldDB" id="A0A9P6ENM1"/>
<reference evidence="1" key="1">
    <citation type="submission" date="2020-11" db="EMBL/GenBank/DDBJ databases">
        <authorList>
            <consortium name="DOE Joint Genome Institute"/>
            <person name="Ahrendt S."/>
            <person name="Riley R."/>
            <person name="Andreopoulos W."/>
            <person name="Labutti K."/>
            <person name="Pangilinan J."/>
            <person name="Ruiz-Duenas F.J."/>
            <person name="Barrasa J.M."/>
            <person name="Sanchez-Garcia M."/>
            <person name="Camarero S."/>
            <person name="Miyauchi S."/>
            <person name="Serrano A."/>
            <person name="Linde D."/>
            <person name="Babiker R."/>
            <person name="Drula E."/>
            <person name="Ayuso-Fernandez I."/>
            <person name="Pacheco R."/>
            <person name="Padilla G."/>
            <person name="Ferreira P."/>
            <person name="Barriuso J."/>
            <person name="Kellner H."/>
            <person name="Castanera R."/>
            <person name="Alfaro M."/>
            <person name="Ramirez L."/>
            <person name="Pisabarro A.G."/>
            <person name="Kuo A."/>
            <person name="Tritt A."/>
            <person name="Lipzen A."/>
            <person name="He G."/>
            <person name="Yan M."/>
            <person name="Ng V."/>
            <person name="Cullen D."/>
            <person name="Martin F."/>
            <person name="Rosso M.-N."/>
            <person name="Henrissat B."/>
            <person name="Hibbett D."/>
            <person name="Martinez A.T."/>
            <person name="Grigoriev I.V."/>
        </authorList>
    </citation>
    <scope>NUCLEOTIDE SEQUENCE</scope>
    <source>
        <strain evidence="1">CBS 506.95</strain>
    </source>
</reference>
<dbReference type="Gene3D" id="1.10.600.10">
    <property type="entry name" value="Farnesyl Diphosphate Synthase"/>
    <property type="match status" value="1"/>
</dbReference>
<organism evidence="1 2">
    <name type="scientific">Crepidotus variabilis</name>
    <dbReference type="NCBI Taxonomy" id="179855"/>
    <lineage>
        <taxon>Eukaryota</taxon>
        <taxon>Fungi</taxon>
        <taxon>Dikarya</taxon>
        <taxon>Basidiomycota</taxon>
        <taxon>Agaricomycotina</taxon>
        <taxon>Agaricomycetes</taxon>
        <taxon>Agaricomycetidae</taxon>
        <taxon>Agaricales</taxon>
        <taxon>Agaricineae</taxon>
        <taxon>Crepidotaceae</taxon>
        <taxon>Crepidotus</taxon>
    </lineage>
</organism>
<sequence>MRLCARILTRQNRQSNLFRQAKPLSTPNRRTVSTSTSTVGLTDPHAYCRDLVRKHDYDSYLNSFFYPSETWNVFFAVKAFSVELATIQDSVSNAAIGRMRMQFWRDAVKGISDDRPPKHPVALALHETSKRHKIPAYHLKRIVDARDAELSNPGHMTVDSLTAHAESTSSTVLYILLSILSLSASSAYSHAASHLGAAQTFSTLLRALPYHAKQRHLVIPAEITSKHKTVQEEVFRYGPEANGIEDAVFDFATLAHDHLVTARSMLVNEEGTNGKIPKEAMPVFVAAVPVSNYLKRLEQSGFNAFDPKLQRRDGWLPLQMWRQNFRRTF</sequence>
<keyword evidence="2" id="KW-1185">Reference proteome</keyword>
<name>A0A9P6ENM1_9AGAR</name>
<dbReference type="InterPro" id="IPR008949">
    <property type="entry name" value="Isoprenoid_synthase_dom_sf"/>
</dbReference>